<comment type="caution">
    <text evidence="1">The sequence shown here is derived from an EMBL/GenBank/DDBJ whole genome shotgun (WGS) entry which is preliminary data.</text>
</comment>
<keyword evidence="2" id="KW-1185">Reference proteome</keyword>
<reference evidence="1 2" key="1">
    <citation type="journal article" date="2020" name="Cell">
        <title>Large-Scale Comparative Analyses of Tick Genomes Elucidate Their Genetic Diversity and Vector Capacities.</title>
        <authorList>
            <consortium name="Tick Genome and Microbiome Consortium (TIGMIC)"/>
            <person name="Jia N."/>
            <person name="Wang J."/>
            <person name="Shi W."/>
            <person name="Du L."/>
            <person name="Sun Y."/>
            <person name="Zhan W."/>
            <person name="Jiang J.F."/>
            <person name="Wang Q."/>
            <person name="Zhang B."/>
            <person name="Ji P."/>
            <person name="Bell-Sakyi L."/>
            <person name="Cui X.M."/>
            <person name="Yuan T.T."/>
            <person name="Jiang B.G."/>
            <person name="Yang W.F."/>
            <person name="Lam T.T."/>
            <person name="Chang Q.C."/>
            <person name="Ding S.J."/>
            <person name="Wang X.J."/>
            <person name="Zhu J.G."/>
            <person name="Ruan X.D."/>
            <person name="Zhao L."/>
            <person name="Wei J.T."/>
            <person name="Ye R.Z."/>
            <person name="Que T.C."/>
            <person name="Du C.H."/>
            <person name="Zhou Y.H."/>
            <person name="Cheng J.X."/>
            <person name="Dai P.F."/>
            <person name="Guo W.B."/>
            <person name="Han X.H."/>
            <person name="Huang E.J."/>
            <person name="Li L.F."/>
            <person name="Wei W."/>
            <person name="Gao Y.C."/>
            <person name="Liu J.Z."/>
            <person name="Shao H.Z."/>
            <person name="Wang X."/>
            <person name="Wang C.C."/>
            <person name="Yang T.C."/>
            <person name="Huo Q.B."/>
            <person name="Li W."/>
            <person name="Chen H.Y."/>
            <person name="Chen S.E."/>
            <person name="Zhou L.G."/>
            <person name="Ni X.B."/>
            <person name="Tian J.H."/>
            <person name="Sheng Y."/>
            <person name="Liu T."/>
            <person name="Pan Y.S."/>
            <person name="Xia L.Y."/>
            <person name="Li J."/>
            <person name="Zhao F."/>
            <person name="Cao W.C."/>
        </authorList>
    </citation>
    <scope>NUCLEOTIDE SEQUENCE [LARGE SCALE GENOMIC DNA]</scope>
    <source>
        <strain evidence="1">Iper-2018</strain>
    </source>
</reference>
<gene>
    <name evidence="1" type="ORF">HPB47_015884</name>
</gene>
<name>A0AC60QSA4_IXOPE</name>
<sequence length="241" mass="27661">MSRSALVYKPRPDHVFVVGFSKSGTTWMRYIAHAILNDGQPADTLIDFGLGHPFLDFMGPGGIKIHLPFQKQPYSTRAKYTSTSRRFPTTTASPVYDYGEIEFDDFLAAFLDGEVIRGDFLGHLFSWYERRESRTRSLSSEDRRNYQFERMKEEHSTTAWRAETLGDSGLAAVAEPFMLLRAPPLVPLPLFFLRRNVAAIYERRQQPVVWLPRLERLPRSISDGAKQTTGKPNTLDSYRHL</sequence>
<proteinExistence type="predicted"/>
<evidence type="ECO:0000313" key="2">
    <source>
        <dbReference type="Proteomes" id="UP000805193"/>
    </source>
</evidence>
<organism evidence="1 2">
    <name type="scientific">Ixodes persulcatus</name>
    <name type="common">Taiga tick</name>
    <dbReference type="NCBI Taxonomy" id="34615"/>
    <lineage>
        <taxon>Eukaryota</taxon>
        <taxon>Metazoa</taxon>
        <taxon>Ecdysozoa</taxon>
        <taxon>Arthropoda</taxon>
        <taxon>Chelicerata</taxon>
        <taxon>Arachnida</taxon>
        <taxon>Acari</taxon>
        <taxon>Parasitiformes</taxon>
        <taxon>Ixodida</taxon>
        <taxon>Ixodoidea</taxon>
        <taxon>Ixodidae</taxon>
        <taxon>Ixodinae</taxon>
        <taxon>Ixodes</taxon>
    </lineage>
</organism>
<dbReference type="EMBL" id="JABSTQ010004576">
    <property type="protein sequence ID" value="KAG0441692.1"/>
    <property type="molecule type" value="Genomic_DNA"/>
</dbReference>
<evidence type="ECO:0000313" key="1">
    <source>
        <dbReference type="EMBL" id="KAG0441692.1"/>
    </source>
</evidence>
<protein>
    <submittedName>
        <fullName evidence="1">Uncharacterized protein</fullName>
    </submittedName>
</protein>
<dbReference type="Proteomes" id="UP000805193">
    <property type="component" value="Unassembled WGS sequence"/>
</dbReference>
<accession>A0AC60QSA4</accession>